<evidence type="ECO:0000313" key="1">
    <source>
        <dbReference type="EMBL" id="OPC68392.1"/>
    </source>
</evidence>
<reference evidence="1 2" key="1">
    <citation type="submission" date="2016-06" db="EMBL/GenBank/DDBJ databases">
        <title>Revisiting the taxonomy of the Elizabethkingia Genus based on Whole-Genome Sequencing, Optical Mapping, and MALDI-TOF.</title>
        <authorList>
            <person name="Nicholson A.C."/>
        </authorList>
    </citation>
    <scope>NUCLEOTIDE SEQUENCE [LARGE SCALE GENOMIC DNA]</scope>
    <source>
        <strain evidence="1 2">G4070</strain>
    </source>
</reference>
<evidence type="ECO:0000313" key="2">
    <source>
        <dbReference type="Proteomes" id="UP000190813"/>
    </source>
</evidence>
<sequence>MIKQQLFGAGRIIGMSVLALWLTSCRSAETESNITGGTASVKINLQGSTYENDSEVKPTASADHKNTTVLTETTQVQEIPFSDRYSLLATFTKESLTQAASFQASSGKNNLMAATESKSQQLADNIMYKIVVYDASGRYVTDRNFVRGKEDNISVTPALNLNGGQNYTFIAYSVNSATGVPDISISSRLSGAFLLVMDIEDFMYFRKDTPVSGEGTNYLNVVLKHKTSQVTLTMDSSLTGNNISDISAYFSPHYPNTGILLSNGSLQYPPGTQVNKSISFSGLGTNIISGGISKLSADTTTAELTIATMTIGGVTQTNLKIPNIKIIPGLRYNLNIQVKPRL</sequence>
<name>A0A1T3MUT4_9FLAO</name>
<accession>A0A1T3MUT4</accession>
<organism evidence="1 2">
    <name type="scientific">Elizabethkingia occulta</name>
    <dbReference type="NCBI Taxonomy" id="1867263"/>
    <lineage>
        <taxon>Bacteria</taxon>
        <taxon>Pseudomonadati</taxon>
        <taxon>Bacteroidota</taxon>
        <taxon>Flavobacteriia</taxon>
        <taxon>Flavobacteriales</taxon>
        <taxon>Weeksellaceae</taxon>
        <taxon>Elizabethkingia</taxon>
    </lineage>
</organism>
<dbReference type="Proteomes" id="UP000190813">
    <property type="component" value="Unassembled WGS sequence"/>
</dbReference>
<keyword evidence="2" id="KW-1185">Reference proteome</keyword>
<dbReference type="PROSITE" id="PS51257">
    <property type="entry name" value="PROKAR_LIPOPROTEIN"/>
    <property type="match status" value="1"/>
</dbReference>
<protein>
    <submittedName>
        <fullName evidence="1">Uncharacterized protein</fullName>
    </submittedName>
</protein>
<gene>
    <name evidence="1" type="ORF">BAZ10_14270</name>
</gene>
<proteinExistence type="predicted"/>
<dbReference type="AlphaFoldDB" id="A0A1T3MUT4"/>
<comment type="caution">
    <text evidence="1">The sequence shown here is derived from an EMBL/GenBank/DDBJ whole genome shotgun (WGS) entry which is preliminary data.</text>
</comment>
<dbReference type="EMBL" id="MAHX01000005">
    <property type="protein sequence ID" value="OPC68392.1"/>
    <property type="molecule type" value="Genomic_DNA"/>
</dbReference>
<dbReference type="RefSeq" id="WP_078770956.1">
    <property type="nucleotide sequence ID" value="NZ_CBCSBR010000025.1"/>
</dbReference>